<comment type="caution">
    <text evidence="2">The sequence shown here is derived from an EMBL/GenBank/DDBJ whole genome shotgun (WGS) entry which is preliminary data.</text>
</comment>
<accession>A0A9P4WEK3</accession>
<protein>
    <submittedName>
        <fullName evidence="2">Uncharacterized protein</fullName>
    </submittedName>
</protein>
<evidence type="ECO:0000256" key="1">
    <source>
        <dbReference type="SAM" id="MobiDB-lite"/>
    </source>
</evidence>
<organism evidence="2 3">
    <name type="scientific">Curvularia kusanoi</name>
    <name type="common">Cochliobolus kusanoi</name>
    <dbReference type="NCBI Taxonomy" id="90978"/>
    <lineage>
        <taxon>Eukaryota</taxon>
        <taxon>Fungi</taxon>
        <taxon>Dikarya</taxon>
        <taxon>Ascomycota</taxon>
        <taxon>Pezizomycotina</taxon>
        <taxon>Dothideomycetes</taxon>
        <taxon>Pleosporomycetidae</taxon>
        <taxon>Pleosporales</taxon>
        <taxon>Pleosporineae</taxon>
        <taxon>Pleosporaceae</taxon>
        <taxon>Curvularia</taxon>
    </lineage>
</organism>
<evidence type="ECO:0000313" key="3">
    <source>
        <dbReference type="Proteomes" id="UP000801428"/>
    </source>
</evidence>
<name>A0A9P4WEK3_CURKU</name>
<gene>
    <name evidence="2" type="ORF">E8E13_003569</name>
</gene>
<reference evidence="2" key="1">
    <citation type="submission" date="2019-04" db="EMBL/GenBank/DDBJ databases">
        <title>Sequencing of skin fungus with MAO and IRED activity.</title>
        <authorList>
            <person name="Marsaioli A.J."/>
            <person name="Bonatto J.M.C."/>
            <person name="Reis Junior O."/>
        </authorList>
    </citation>
    <scope>NUCLEOTIDE SEQUENCE</scope>
    <source>
        <strain evidence="2">30M1</strain>
    </source>
</reference>
<feature type="region of interest" description="Disordered" evidence="1">
    <location>
        <begin position="101"/>
        <end position="146"/>
    </location>
</feature>
<dbReference type="AlphaFoldDB" id="A0A9P4WEK3"/>
<proteinExistence type="predicted"/>
<sequence>MTDRTPIELWISPEGHVPPCIRVAKTKQSPKLECYITMRYASSGDRTYVYTTPACRPEDKITKEDLDFDTRCKELGNDLKSRWRTDGIHRIYLQHFPQPEATNTTLKRNEMRRKRAKDCPPFGEHQKKKQKMNPVEAEPHTPTPTAQSRTDIIAAFDDPARTFGRSDAEATAYHIRDFLKKKSAPTIDEVLEMRQHCMALGCGFDEIRSSEVYKAYLKSAAPADAKDPVPVEVEPFSAFRALVAKVDKNVKKRAAADGKDLDTVYNLQLPSKFYALVAKVDKNVKKRAAAVDRLRP</sequence>
<dbReference type="EMBL" id="SWKU01000001">
    <property type="protein sequence ID" value="KAF3010623.1"/>
    <property type="molecule type" value="Genomic_DNA"/>
</dbReference>
<evidence type="ECO:0000313" key="2">
    <source>
        <dbReference type="EMBL" id="KAF3010623.1"/>
    </source>
</evidence>
<keyword evidence="3" id="KW-1185">Reference proteome</keyword>
<dbReference type="Proteomes" id="UP000801428">
    <property type="component" value="Unassembled WGS sequence"/>
</dbReference>